<dbReference type="VEuPathDB" id="FungiDB:H257_09616"/>
<proteinExistence type="predicted"/>
<reference evidence="2" key="1">
    <citation type="submission" date="2013-12" db="EMBL/GenBank/DDBJ databases">
        <title>The Genome Sequence of Aphanomyces astaci APO3.</title>
        <authorList>
            <consortium name="The Broad Institute Genomics Platform"/>
            <person name="Russ C."/>
            <person name="Tyler B."/>
            <person name="van West P."/>
            <person name="Dieguez-Uribeondo J."/>
            <person name="Young S.K."/>
            <person name="Zeng Q."/>
            <person name="Gargeya S."/>
            <person name="Fitzgerald M."/>
            <person name="Abouelleil A."/>
            <person name="Alvarado L."/>
            <person name="Chapman S.B."/>
            <person name="Gainer-Dewar J."/>
            <person name="Goldberg J."/>
            <person name="Griggs A."/>
            <person name="Gujja S."/>
            <person name="Hansen M."/>
            <person name="Howarth C."/>
            <person name="Imamovic A."/>
            <person name="Ireland A."/>
            <person name="Larimer J."/>
            <person name="McCowan C."/>
            <person name="Murphy C."/>
            <person name="Pearson M."/>
            <person name="Poon T.W."/>
            <person name="Priest M."/>
            <person name="Roberts A."/>
            <person name="Saif S."/>
            <person name="Shea T."/>
            <person name="Sykes S."/>
            <person name="Wortman J."/>
            <person name="Nusbaum C."/>
            <person name="Birren B."/>
        </authorList>
    </citation>
    <scope>NUCLEOTIDE SEQUENCE [LARGE SCALE GENOMIC DNA]</scope>
    <source>
        <strain evidence="2">APO3</strain>
    </source>
</reference>
<evidence type="ECO:0000256" key="1">
    <source>
        <dbReference type="SAM" id="MobiDB-lite"/>
    </source>
</evidence>
<accession>W4G9W7</accession>
<dbReference type="RefSeq" id="XP_009834181.1">
    <property type="nucleotide sequence ID" value="XM_009835879.1"/>
</dbReference>
<protein>
    <submittedName>
        <fullName evidence="2">Uncharacterized protein</fullName>
    </submittedName>
</protein>
<feature type="compositionally biased region" description="Acidic residues" evidence="1">
    <location>
        <begin position="270"/>
        <end position="280"/>
    </location>
</feature>
<evidence type="ECO:0000313" key="2">
    <source>
        <dbReference type="EMBL" id="ETV76056.1"/>
    </source>
</evidence>
<feature type="region of interest" description="Disordered" evidence="1">
    <location>
        <begin position="465"/>
        <end position="488"/>
    </location>
</feature>
<sequence length="499" mass="54303">MASKQADKFVTLLSDKLKQLTSIALTQEELNDKLGTAIATLPNGSLKATLQRNLDVYSKRLGRLLEASLSAHRPASVSEKLLCEADYDILLSQNHTSKLVEHLSVPPSVFANFVTADTSTDDDPVKIVDAVVQLVSAATQELATNGFTSVYSTKQSPHAAIALYADKVSAHVRSWMEAAHTHNDSFDVLNSRQLQRALAELLKVVEFAQLQDLYQAPSSTVRDQSFSFYLPNEVTTSINQTCTSALATLYATYLVLVVHYPSRTPPPDAVDSDDDDDDDLHETIHPVKADPLSVASQSVAELLVTAERFASSWLVDVLLAAAQLPQPTVPSNEVALIAQFNRVVIKALHQLSFQPNMSAVEFVRGVLFVRQAKALLRRTRQANAPQLTSVITRLTSLAIPFKLTDWMTLVALGDTSRLSELIAPVVETAPTSSAFLSSTWKDSDLIDLATKLELEFVTKRQQLGGDDEDEAGTIADQPHGDTAADGDHPLFFVDSVGGQ</sequence>
<gene>
    <name evidence="2" type="ORF">H257_09616</name>
</gene>
<dbReference type="EMBL" id="KI913137">
    <property type="protein sequence ID" value="ETV76056.1"/>
    <property type="molecule type" value="Genomic_DNA"/>
</dbReference>
<name>W4G9W7_APHAT</name>
<dbReference type="GeneID" id="20811612"/>
<organism evidence="2">
    <name type="scientific">Aphanomyces astaci</name>
    <name type="common">Crayfish plague agent</name>
    <dbReference type="NCBI Taxonomy" id="112090"/>
    <lineage>
        <taxon>Eukaryota</taxon>
        <taxon>Sar</taxon>
        <taxon>Stramenopiles</taxon>
        <taxon>Oomycota</taxon>
        <taxon>Saprolegniomycetes</taxon>
        <taxon>Saprolegniales</taxon>
        <taxon>Verrucalvaceae</taxon>
        <taxon>Aphanomyces</taxon>
    </lineage>
</organism>
<dbReference type="AlphaFoldDB" id="W4G9W7"/>
<dbReference type="OrthoDB" id="63403at2759"/>
<feature type="region of interest" description="Disordered" evidence="1">
    <location>
        <begin position="265"/>
        <end position="284"/>
    </location>
</feature>